<sequence length="234" mass="26373">MSSQTLHTAFEDYILRFRTHKPTLSPSNPGDIRSHFQGTNAASTIIDPMESFLRVIEATGRASALSEIPMIWGCIKHILTDIIHEPSLFTPVSSALEHMLRRLYFYDDYPSHTPQDMGFHIADVYGAVLGLLYKIQKSFGNRGKVAAFVKVTISRHSVGSELQKAVNEFDSAQDRLEIALRVQCDSSSETSDEWVRSEIQKIRKDGTWPRRGERRKTCLMSGFQVMPASGSMAY</sequence>
<reference evidence="1" key="1">
    <citation type="submission" date="2023-06" db="EMBL/GenBank/DDBJ databases">
        <authorList>
            <consortium name="Lawrence Berkeley National Laboratory"/>
            <person name="Ahrendt S."/>
            <person name="Sahu N."/>
            <person name="Indic B."/>
            <person name="Wong-Bajracharya J."/>
            <person name="Merenyi Z."/>
            <person name="Ke H.-M."/>
            <person name="Monk M."/>
            <person name="Kocsube S."/>
            <person name="Drula E."/>
            <person name="Lipzen A."/>
            <person name="Balint B."/>
            <person name="Henrissat B."/>
            <person name="Andreopoulos B."/>
            <person name="Martin F.M."/>
            <person name="Harder C.B."/>
            <person name="Rigling D."/>
            <person name="Ford K.L."/>
            <person name="Foster G.D."/>
            <person name="Pangilinan J."/>
            <person name="Papanicolaou A."/>
            <person name="Barry K."/>
            <person name="LaButti K."/>
            <person name="Viragh M."/>
            <person name="Koriabine M."/>
            <person name="Yan M."/>
            <person name="Riley R."/>
            <person name="Champramary S."/>
            <person name="Plett K.L."/>
            <person name="Tsai I.J."/>
            <person name="Slot J."/>
            <person name="Sipos G."/>
            <person name="Plett J."/>
            <person name="Nagy L.G."/>
            <person name="Grigoriev I.V."/>
        </authorList>
    </citation>
    <scope>NUCLEOTIDE SEQUENCE</scope>
    <source>
        <strain evidence="1">CCBAS 213</strain>
    </source>
</reference>
<dbReference type="AlphaFoldDB" id="A0AA39KAD8"/>
<gene>
    <name evidence="1" type="ORF">EV420DRAFT_513172</name>
</gene>
<dbReference type="GeneID" id="85365965"/>
<dbReference type="EMBL" id="JAUEPS010000022">
    <property type="protein sequence ID" value="KAK0457208.1"/>
    <property type="molecule type" value="Genomic_DNA"/>
</dbReference>
<proteinExistence type="predicted"/>
<organism evidence="1 2">
    <name type="scientific">Armillaria tabescens</name>
    <name type="common">Ringless honey mushroom</name>
    <name type="synonym">Agaricus tabescens</name>
    <dbReference type="NCBI Taxonomy" id="1929756"/>
    <lineage>
        <taxon>Eukaryota</taxon>
        <taxon>Fungi</taxon>
        <taxon>Dikarya</taxon>
        <taxon>Basidiomycota</taxon>
        <taxon>Agaricomycotina</taxon>
        <taxon>Agaricomycetes</taxon>
        <taxon>Agaricomycetidae</taxon>
        <taxon>Agaricales</taxon>
        <taxon>Marasmiineae</taxon>
        <taxon>Physalacriaceae</taxon>
        <taxon>Desarmillaria</taxon>
    </lineage>
</organism>
<evidence type="ECO:0000313" key="1">
    <source>
        <dbReference type="EMBL" id="KAK0457208.1"/>
    </source>
</evidence>
<dbReference type="RefSeq" id="XP_060329523.1">
    <property type="nucleotide sequence ID" value="XM_060482417.1"/>
</dbReference>
<evidence type="ECO:0000313" key="2">
    <source>
        <dbReference type="Proteomes" id="UP001175211"/>
    </source>
</evidence>
<protein>
    <submittedName>
        <fullName evidence="1">Uncharacterized protein</fullName>
    </submittedName>
</protein>
<accession>A0AA39KAD8</accession>
<dbReference type="Proteomes" id="UP001175211">
    <property type="component" value="Unassembled WGS sequence"/>
</dbReference>
<keyword evidence="2" id="KW-1185">Reference proteome</keyword>
<comment type="caution">
    <text evidence="1">The sequence shown here is derived from an EMBL/GenBank/DDBJ whole genome shotgun (WGS) entry which is preliminary data.</text>
</comment>
<name>A0AA39KAD8_ARMTA</name>